<evidence type="ECO:0000313" key="4">
    <source>
        <dbReference type="Proteomes" id="UP000598297"/>
    </source>
</evidence>
<feature type="region of interest" description="Disordered" evidence="1">
    <location>
        <begin position="210"/>
        <end position="248"/>
    </location>
</feature>
<feature type="compositionally biased region" description="Basic and acidic residues" evidence="1">
    <location>
        <begin position="221"/>
        <end position="235"/>
    </location>
</feature>
<dbReference type="EMBL" id="JAAAHS010000088">
    <property type="protein sequence ID" value="NBE52531.1"/>
    <property type="molecule type" value="Genomic_DNA"/>
</dbReference>
<evidence type="ECO:0000256" key="1">
    <source>
        <dbReference type="SAM" id="MobiDB-lite"/>
    </source>
</evidence>
<organism evidence="3 4">
    <name type="scientific">Streptomyces boluensis</name>
    <dbReference type="NCBI Taxonomy" id="1775135"/>
    <lineage>
        <taxon>Bacteria</taxon>
        <taxon>Bacillati</taxon>
        <taxon>Actinomycetota</taxon>
        <taxon>Actinomycetes</taxon>
        <taxon>Kitasatosporales</taxon>
        <taxon>Streptomycetaceae</taxon>
        <taxon>Streptomyces</taxon>
    </lineage>
</organism>
<reference evidence="3" key="1">
    <citation type="submission" date="2020-01" db="EMBL/GenBank/DDBJ databases">
        <title>Whole-genome analyses of novel actinobacteria.</title>
        <authorList>
            <person name="Sahin N."/>
        </authorList>
    </citation>
    <scope>NUCLEOTIDE SEQUENCE</scope>
    <source>
        <strain evidence="3">YC537</strain>
    </source>
</reference>
<sequence>MVTPAIDAAISGLLSPDRTSVSACPVAANSLAIPAIAAAALARIGSETRFTPAMSTTLCIIVRSAEPTYGDTSPAAIEDTINFGMPSGSSRIARLAIDVPPLPPTARTPCTRPSACSRTTTSAAPRAIAVTATPRSPVARSRSRSSPAARATSARGMSAGISGSPATPVSTTTTRTAYRRSRSRSQRYSSPLVSSVPSSTTLAMAVLSGETPTQGKGAQGWHDDRRPDGEGDTVTHRPRSTRSAPATPRTPAQLLVFGALLAGALVCAGPVVGAVAAGHKAKECVDMRLHPGGQAASVTERGCEIVTASGATVLVPISGPPFEAGVAGAAGFVVLGGATVTVWVRRGR</sequence>
<keyword evidence="2" id="KW-1133">Transmembrane helix</keyword>
<feature type="transmembrane region" description="Helical" evidence="2">
    <location>
        <begin position="324"/>
        <end position="344"/>
    </location>
</feature>
<feature type="region of interest" description="Disordered" evidence="1">
    <location>
        <begin position="131"/>
        <end position="196"/>
    </location>
</feature>
<evidence type="ECO:0000256" key="2">
    <source>
        <dbReference type="SAM" id="Phobius"/>
    </source>
</evidence>
<dbReference type="RefSeq" id="WP_161697550.1">
    <property type="nucleotide sequence ID" value="NZ_JAAAHS010000088.1"/>
</dbReference>
<keyword evidence="2" id="KW-0812">Transmembrane</keyword>
<feature type="compositionally biased region" description="Low complexity" evidence="1">
    <location>
        <begin position="164"/>
        <end position="176"/>
    </location>
</feature>
<keyword evidence="2" id="KW-0472">Membrane</keyword>
<proteinExistence type="predicted"/>
<comment type="caution">
    <text evidence="3">The sequence shown here is derived from an EMBL/GenBank/DDBJ whole genome shotgun (WGS) entry which is preliminary data.</text>
</comment>
<gene>
    <name evidence="3" type="ORF">GUY60_14065</name>
</gene>
<feature type="compositionally biased region" description="Low complexity" evidence="1">
    <location>
        <begin position="132"/>
        <end position="155"/>
    </location>
</feature>
<evidence type="ECO:0000313" key="3">
    <source>
        <dbReference type="EMBL" id="NBE52531.1"/>
    </source>
</evidence>
<accession>A0A964UQA5</accession>
<keyword evidence="4" id="KW-1185">Reference proteome</keyword>
<dbReference type="Proteomes" id="UP000598297">
    <property type="component" value="Unassembled WGS sequence"/>
</dbReference>
<feature type="compositionally biased region" description="Low complexity" evidence="1">
    <location>
        <begin position="186"/>
        <end position="196"/>
    </location>
</feature>
<name>A0A964UQA5_9ACTN</name>
<feature type="transmembrane region" description="Helical" evidence="2">
    <location>
        <begin position="254"/>
        <end position="277"/>
    </location>
</feature>
<dbReference type="AlphaFoldDB" id="A0A964UQA5"/>
<protein>
    <submittedName>
        <fullName evidence="3">Uncharacterized protein</fullName>
    </submittedName>
</protein>